<protein>
    <recommendedName>
        <fullName evidence="5">TraG N-terminal Proteobacteria domain-containing protein</fullName>
    </recommendedName>
</protein>
<evidence type="ECO:0000256" key="2">
    <source>
        <dbReference type="SAM" id="MobiDB-lite"/>
    </source>
</evidence>
<evidence type="ECO:0000256" key="1">
    <source>
        <dbReference type="SAM" id="Coils"/>
    </source>
</evidence>
<dbReference type="AlphaFoldDB" id="A0A3S5A2Y0"/>
<evidence type="ECO:0000313" key="3">
    <source>
        <dbReference type="EMBL" id="VEL10474.1"/>
    </source>
</evidence>
<feature type="coiled-coil region" evidence="1">
    <location>
        <begin position="468"/>
        <end position="517"/>
    </location>
</feature>
<name>A0A3S5A2Y0_9PLAT</name>
<keyword evidence="4" id="KW-1185">Reference proteome</keyword>
<sequence>MFIDIYSSTTLLGIADRVVSFSTISQIGNYTDKIVAVASGLQMAIPFLAFSLIQGGVGGFIHLAGTITGASQSAASQVANESVTGNKSFDNYSVGNQQLYQQGGFKTDWNESYAAGSSSYQHMDGTMEKVTAGGNTLRQSGVGFTASSGATTYRLEDSRAAQVSTGAGISESIHQQGLRSLSNSNTSTIGRNADYVAHLAQREHAGESFNYDSMGEVGQALRQAVSSARQLHDNSNYGWQQAANTTVEASATYGTPLQAITGSGASIGLKGSVGATNSSEQSVGENNSVNQEKHTDKNYANLVRAASNSSWAKENNIDTSYSDSVRNAYEEQQRLEQQCSISQQEVDDWHKAQTIVNANSANSSRDMYQEVVNQLKQDYGVDTATAHKMADRRSPEAQQAWQKLQQEDHYVQDVMHNIRQGRATVSGASGREQLDRFTNQHQDKISNNPDTAIREYAEQQGMNVGGFKKQLQKQGDSLKKKHENIIENNLEKYAKVRSETESKEQKAKQQVDKYEEDRIGKGFIGTLGHSVNGVGKPDDKK</sequence>
<feature type="region of interest" description="Disordered" evidence="2">
    <location>
        <begin position="273"/>
        <end position="297"/>
    </location>
</feature>
<evidence type="ECO:0000313" key="4">
    <source>
        <dbReference type="Proteomes" id="UP000784294"/>
    </source>
</evidence>
<reference evidence="3" key="1">
    <citation type="submission" date="2018-11" db="EMBL/GenBank/DDBJ databases">
        <authorList>
            <consortium name="Pathogen Informatics"/>
        </authorList>
    </citation>
    <scope>NUCLEOTIDE SEQUENCE</scope>
</reference>
<accession>A0A3S5A2Y0</accession>
<proteinExistence type="predicted"/>
<evidence type="ECO:0008006" key="5">
    <source>
        <dbReference type="Google" id="ProtNLM"/>
    </source>
</evidence>
<gene>
    <name evidence="3" type="ORF">PXEA_LOCUS3914</name>
</gene>
<comment type="caution">
    <text evidence="3">The sequence shown here is derived from an EMBL/GenBank/DDBJ whole genome shotgun (WGS) entry which is preliminary data.</text>
</comment>
<dbReference type="Proteomes" id="UP000784294">
    <property type="component" value="Unassembled WGS sequence"/>
</dbReference>
<dbReference type="EMBL" id="CAAALY010009116">
    <property type="protein sequence ID" value="VEL10474.1"/>
    <property type="molecule type" value="Genomic_DNA"/>
</dbReference>
<keyword evidence="1" id="KW-0175">Coiled coil</keyword>
<organism evidence="3 4">
    <name type="scientific">Protopolystoma xenopodis</name>
    <dbReference type="NCBI Taxonomy" id="117903"/>
    <lineage>
        <taxon>Eukaryota</taxon>
        <taxon>Metazoa</taxon>
        <taxon>Spiralia</taxon>
        <taxon>Lophotrochozoa</taxon>
        <taxon>Platyhelminthes</taxon>
        <taxon>Monogenea</taxon>
        <taxon>Polyopisthocotylea</taxon>
        <taxon>Polystomatidea</taxon>
        <taxon>Polystomatidae</taxon>
        <taxon>Protopolystoma</taxon>
    </lineage>
</organism>
<feature type="compositionally biased region" description="Polar residues" evidence="2">
    <location>
        <begin position="274"/>
        <end position="290"/>
    </location>
</feature>